<evidence type="ECO:0000256" key="3">
    <source>
        <dbReference type="ARBA" id="ARBA00022771"/>
    </source>
</evidence>
<dbReference type="Proteomes" id="UP000076858">
    <property type="component" value="Unassembled WGS sequence"/>
</dbReference>
<dbReference type="GO" id="GO:0008270">
    <property type="term" value="F:zinc ion binding"/>
    <property type="evidence" value="ECO:0007669"/>
    <property type="project" value="UniProtKB-KW"/>
</dbReference>
<dbReference type="AlphaFoldDB" id="A0A164KET2"/>
<dbReference type="GO" id="GO:0003713">
    <property type="term" value="F:transcription coactivator activity"/>
    <property type="evidence" value="ECO:0007669"/>
    <property type="project" value="InterPro"/>
</dbReference>
<dbReference type="OrthoDB" id="6353975at2759"/>
<dbReference type="SUPFAM" id="SSF57850">
    <property type="entry name" value="RING/U-box"/>
    <property type="match status" value="1"/>
</dbReference>
<evidence type="ECO:0000256" key="5">
    <source>
        <dbReference type="ARBA" id="ARBA00023015"/>
    </source>
</evidence>
<reference evidence="11 12" key="1">
    <citation type="submission" date="2016-03" db="EMBL/GenBank/DDBJ databases">
        <title>EvidentialGene: Evidence-directed Construction of Genes on Genomes.</title>
        <authorList>
            <person name="Gilbert D.G."/>
            <person name="Choi J.-H."/>
            <person name="Mockaitis K."/>
            <person name="Colbourne J."/>
            <person name="Pfrender M."/>
        </authorList>
    </citation>
    <scope>NUCLEOTIDE SEQUENCE [LARGE SCALE GENOMIC DNA]</scope>
    <source>
        <strain evidence="11 12">Xinb3</strain>
        <tissue evidence="11">Complete organism</tissue>
    </source>
</reference>
<keyword evidence="1" id="KW-0479">Metal-binding</keyword>
<evidence type="ECO:0000256" key="4">
    <source>
        <dbReference type="ARBA" id="ARBA00022833"/>
    </source>
</evidence>
<comment type="caution">
    <text evidence="11">The sequence shown here is derived from an EMBL/GenBank/DDBJ whole genome shotgun (WGS) entry which is preliminary data.</text>
</comment>
<sequence length="440" mass="47685">MAAHEHVQPTIDLPRLVLPVTSSNSTNSARDVSASSAAHHQQIPANYSASLNSRSWDSHSLQHLHFQEEAVWYPTGPLDSGGMVPTSFPLRVTRPRDQLAHPYFRGSQIITPSEHTSIGCLTLRAEESIMHPENFRPISLSQREEPVQLPSALTVNETSELTNSTQIQPANAAQATVTRGSDDTGRGTLSEPLALRQLSQTLRSSKDESQKAHEVIALLRNNPQLMAACIRLRAAHNGNKPNPSNMATTPQQQVGANHGNFITQIPTYQTQHQARKENFCSVTQQNMMTGGTVTIVAQSLPEISDTANPPASEPAFSAALQLAAARQLIVQAAASAAAAGATSFGQKLKDQTHSLDHVMNAHCPSILRGQTQMKAVLPLAPSAGSLSPAPRIPTCSICLDQLVSTIVFPCRHFFCENCAPKIKTCGFCREVIEARHRVYF</sequence>
<organism evidence="11 12">
    <name type="scientific">Daphnia magna</name>
    <dbReference type="NCBI Taxonomy" id="35525"/>
    <lineage>
        <taxon>Eukaryota</taxon>
        <taxon>Metazoa</taxon>
        <taxon>Ecdysozoa</taxon>
        <taxon>Arthropoda</taxon>
        <taxon>Crustacea</taxon>
        <taxon>Branchiopoda</taxon>
        <taxon>Diplostraca</taxon>
        <taxon>Cladocera</taxon>
        <taxon>Anomopoda</taxon>
        <taxon>Daphniidae</taxon>
        <taxon>Daphnia</taxon>
    </lineage>
</organism>
<dbReference type="GO" id="GO:0005634">
    <property type="term" value="C:nucleus"/>
    <property type="evidence" value="ECO:0007669"/>
    <property type="project" value="InterPro"/>
</dbReference>
<dbReference type="GO" id="GO:0000123">
    <property type="term" value="C:histone acetyltransferase complex"/>
    <property type="evidence" value="ECO:0007669"/>
    <property type="project" value="InterPro"/>
</dbReference>
<feature type="region of interest" description="Disordered" evidence="9">
    <location>
        <begin position="162"/>
        <end position="189"/>
    </location>
</feature>
<dbReference type="Gene3D" id="3.30.40.10">
    <property type="entry name" value="Zinc/RING finger domain, C3HC4 (zinc finger)"/>
    <property type="match status" value="1"/>
</dbReference>
<keyword evidence="6" id="KW-0804">Transcription</keyword>
<evidence type="ECO:0000259" key="10">
    <source>
        <dbReference type="PROSITE" id="PS50089"/>
    </source>
</evidence>
<dbReference type="CDD" id="cd20910">
    <property type="entry name" value="NCBD_CREBBP-p300_like"/>
    <property type="match status" value="1"/>
</dbReference>
<evidence type="ECO:0000313" key="11">
    <source>
        <dbReference type="EMBL" id="KZS03201.1"/>
    </source>
</evidence>
<dbReference type="SUPFAM" id="SSF69125">
    <property type="entry name" value="Nuclear receptor coactivator interlocking domain"/>
    <property type="match status" value="1"/>
</dbReference>
<dbReference type="InterPro" id="IPR013083">
    <property type="entry name" value="Znf_RING/FYVE/PHD"/>
</dbReference>
<dbReference type="Pfam" id="PF13920">
    <property type="entry name" value="zf-C3HC4_3"/>
    <property type="match status" value="1"/>
</dbReference>
<feature type="domain" description="RING-type" evidence="10">
    <location>
        <begin position="395"/>
        <end position="429"/>
    </location>
</feature>
<dbReference type="STRING" id="35525.A0A164KET2"/>
<evidence type="ECO:0000313" key="12">
    <source>
        <dbReference type="Proteomes" id="UP000076858"/>
    </source>
</evidence>
<dbReference type="InterPro" id="IPR037073">
    <property type="entry name" value="Nuc_rcpt_coact_CREBbp_sf"/>
</dbReference>
<keyword evidence="12" id="KW-1185">Reference proteome</keyword>
<dbReference type="EMBL" id="LRGB01003325">
    <property type="protein sequence ID" value="KZS03201.1"/>
    <property type="molecule type" value="Genomic_DNA"/>
</dbReference>
<dbReference type="PROSITE" id="PS00518">
    <property type="entry name" value="ZF_RING_1"/>
    <property type="match status" value="1"/>
</dbReference>
<dbReference type="Gene3D" id="1.10.1630.10">
    <property type="entry name" value="Nuclear receptor coactivator, CREB-bp-like, interlocking domain"/>
    <property type="match status" value="1"/>
</dbReference>
<dbReference type="InterPro" id="IPR017907">
    <property type="entry name" value="Znf_RING_CS"/>
</dbReference>
<evidence type="ECO:0000256" key="1">
    <source>
        <dbReference type="ARBA" id="ARBA00022723"/>
    </source>
</evidence>
<dbReference type="PROSITE" id="PS50089">
    <property type="entry name" value="ZF_RING_2"/>
    <property type="match status" value="1"/>
</dbReference>
<gene>
    <name evidence="11" type="ORF">APZ42_034063</name>
</gene>
<dbReference type="Pfam" id="PF09030">
    <property type="entry name" value="Creb_binding"/>
    <property type="match status" value="1"/>
</dbReference>
<dbReference type="GO" id="GO:0004402">
    <property type="term" value="F:histone acetyltransferase activity"/>
    <property type="evidence" value="ECO:0007669"/>
    <property type="project" value="InterPro"/>
</dbReference>
<keyword evidence="7" id="KW-0539">Nucleus</keyword>
<evidence type="ECO:0000256" key="6">
    <source>
        <dbReference type="ARBA" id="ARBA00023163"/>
    </source>
</evidence>
<dbReference type="InterPro" id="IPR014744">
    <property type="entry name" value="Nuc_rcpt_coact_CREBbp"/>
</dbReference>
<protein>
    <recommendedName>
        <fullName evidence="10">RING-type domain-containing protein</fullName>
    </recommendedName>
</protein>
<keyword evidence="2" id="KW-0677">Repeat</keyword>
<evidence type="ECO:0000256" key="9">
    <source>
        <dbReference type="SAM" id="MobiDB-lite"/>
    </source>
</evidence>
<proteinExistence type="predicted"/>
<evidence type="ECO:0000256" key="8">
    <source>
        <dbReference type="PROSITE-ProRule" id="PRU00175"/>
    </source>
</evidence>
<keyword evidence="5" id="KW-0805">Transcription regulation</keyword>
<keyword evidence="4" id="KW-0862">Zinc</keyword>
<feature type="compositionally biased region" description="Polar residues" evidence="9">
    <location>
        <begin position="162"/>
        <end position="179"/>
    </location>
</feature>
<dbReference type="InterPro" id="IPR001841">
    <property type="entry name" value="Znf_RING"/>
</dbReference>
<dbReference type="InterPro" id="IPR009110">
    <property type="entry name" value="Nuc_rcpt_coact"/>
</dbReference>
<keyword evidence="3 8" id="KW-0863">Zinc-finger</keyword>
<evidence type="ECO:0000256" key="2">
    <source>
        <dbReference type="ARBA" id="ARBA00022737"/>
    </source>
</evidence>
<name>A0A164KET2_9CRUS</name>
<dbReference type="SMART" id="SM00184">
    <property type="entry name" value="RING"/>
    <property type="match status" value="1"/>
</dbReference>
<evidence type="ECO:0000256" key="7">
    <source>
        <dbReference type="ARBA" id="ARBA00023242"/>
    </source>
</evidence>
<accession>A0A164KET2</accession>